<dbReference type="InterPro" id="IPR005055">
    <property type="entry name" value="A10/PebIII"/>
</dbReference>
<gene>
    <name evidence="2" type="primary">CSP14</name>
</gene>
<dbReference type="InterPro" id="IPR036682">
    <property type="entry name" value="OS_D_A10/PebIII_sf"/>
</dbReference>
<feature type="chain" id="PRO_5027118812" evidence="1">
    <location>
        <begin position="17"/>
        <end position="118"/>
    </location>
</feature>
<organism evidence="2">
    <name type="scientific">Histia rhodope</name>
    <dbReference type="NCBI Taxonomy" id="1453155"/>
    <lineage>
        <taxon>Eukaryota</taxon>
        <taxon>Metazoa</taxon>
        <taxon>Ecdysozoa</taxon>
        <taxon>Arthropoda</taxon>
        <taxon>Hexapoda</taxon>
        <taxon>Insecta</taxon>
        <taxon>Pterygota</taxon>
        <taxon>Neoptera</taxon>
        <taxon>Endopterygota</taxon>
        <taxon>Lepidoptera</taxon>
        <taxon>Glossata</taxon>
        <taxon>Ditrysia</taxon>
        <taxon>Zygaenoidea</taxon>
        <taxon>Zygaenidae</taxon>
        <taxon>Chalcosiinae</taxon>
        <taxon>Histia</taxon>
    </lineage>
</organism>
<evidence type="ECO:0000256" key="1">
    <source>
        <dbReference type="SAM" id="SignalP"/>
    </source>
</evidence>
<dbReference type="Pfam" id="PF03392">
    <property type="entry name" value="OS-D"/>
    <property type="match status" value="1"/>
</dbReference>
<dbReference type="PANTHER" id="PTHR11257">
    <property type="entry name" value="CHEMOSENSORY PROTEIN-RELATED"/>
    <property type="match status" value="1"/>
</dbReference>
<dbReference type="AlphaFoldDB" id="A0A6M9BN07"/>
<accession>A0A6M9BN07</accession>
<dbReference type="Gene3D" id="1.10.2080.10">
    <property type="entry name" value="Insect odorant-binding protein A10/Ejaculatory bulb-specific protein 3"/>
    <property type="match status" value="1"/>
</dbReference>
<protein>
    <submittedName>
        <fullName evidence="2">Chemosensory protein</fullName>
    </submittedName>
</protein>
<reference evidence="2" key="1">
    <citation type="submission" date="2019-05" db="EMBL/GenBank/DDBJ databases">
        <authorList>
            <person name="Yang H."/>
        </authorList>
    </citation>
    <scope>NUCLEOTIDE SEQUENCE</scope>
</reference>
<evidence type="ECO:0000313" key="2">
    <source>
        <dbReference type="EMBL" id="QKK82658.1"/>
    </source>
</evidence>
<dbReference type="EMBL" id="MK887154">
    <property type="protein sequence ID" value="QKK82658.1"/>
    <property type="molecule type" value="mRNA"/>
</dbReference>
<sequence>MKIAIVLFAVLSLGATKYPTDFDKFDETRLDNKMYLLECIKCYTDKGPCDDAGTFFKKYIGSAIATRCADCTDIQKHLLKLFYEKGTAAYPKQMLLFNQKYDPEGKYFSDLAAALSKY</sequence>
<proteinExistence type="evidence at transcript level"/>
<keyword evidence="1" id="KW-0732">Signal</keyword>
<dbReference type="SUPFAM" id="SSF100910">
    <property type="entry name" value="Chemosensory protein Csp2"/>
    <property type="match status" value="1"/>
</dbReference>
<name>A0A6M9BN07_9NEOP</name>
<feature type="signal peptide" evidence="1">
    <location>
        <begin position="1"/>
        <end position="16"/>
    </location>
</feature>